<gene>
    <name evidence="10" type="ORF">GPM918_LOCUS15325</name>
    <name evidence="11" type="ORF">SRO942_LOCUS15326</name>
</gene>
<dbReference type="Proteomes" id="UP000681722">
    <property type="component" value="Unassembled WGS sequence"/>
</dbReference>
<evidence type="ECO:0000256" key="8">
    <source>
        <dbReference type="RuleBase" id="RU363104"/>
    </source>
</evidence>
<dbReference type="UniPathway" id="UPA00164"/>
<evidence type="ECO:0000256" key="2">
    <source>
        <dbReference type="ARBA" id="ARBA00010686"/>
    </source>
</evidence>
<protein>
    <recommendedName>
        <fullName evidence="8">Glycogen [starch] synthase</fullName>
        <ecNumber evidence="8">2.4.1.11</ecNumber>
    </recommendedName>
</protein>
<dbReference type="EMBL" id="CAJOBC010003837">
    <property type="protein sequence ID" value="CAF3802752.1"/>
    <property type="molecule type" value="Genomic_DNA"/>
</dbReference>
<dbReference type="EMBL" id="CAJNOQ010003836">
    <property type="protein sequence ID" value="CAF1031959.1"/>
    <property type="molecule type" value="Genomic_DNA"/>
</dbReference>
<feature type="region of interest" description="Disordered" evidence="9">
    <location>
        <begin position="650"/>
        <end position="684"/>
    </location>
</feature>
<dbReference type="InterPro" id="IPR008631">
    <property type="entry name" value="Glycogen_synth"/>
</dbReference>
<organism evidence="10 12">
    <name type="scientific">Didymodactylos carnosus</name>
    <dbReference type="NCBI Taxonomy" id="1234261"/>
    <lineage>
        <taxon>Eukaryota</taxon>
        <taxon>Metazoa</taxon>
        <taxon>Spiralia</taxon>
        <taxon>Gnathifera</taxon>
        <taxon>Rotifera</taxon>
        <taxon>Eurotatoria</taxon>
        <taxon>Bdelloidea</taxon>
        <taxon>Philodinida</taxon>
        <taxon>Philodinidae</taxon>
        <taxon>Didymodactylos</taxon>
    </lineage>
</organism>
<proteinExistence type="inferred from homology"/>
<dbReference type="Proteomes" id="UP000663829">
    <property type="component" value="Unassembled WGS sequence"/>
</dbReference>
<keyword evidence="6 8" id="KW-0320">Glycogen biosynthesis</keyword>
<dbReference type="SUPFAM" id="SSF53756">
    <property type="entry name" value="UDP-Glycosyltransferase/glycogen phosphorylase"/>
    <property type="match status" value="2"/>
</dbReference>
<accession>A0A814J7Z6</accession>
<evidence type="ECO:0000256" key="9">
    <source>
        <dbReference type="SAM" id="MobiDB-lite"/>
    </source>
</evidence>
<dbReference type="Gene3D" id="3.40.50.2000">
    <property type="entry name" value="Glycogen Phosphorylase B"/>
    <property type="match status" value="2"/>
</dbReference>
<dbReference type="OrthoDB" id="6335297at2759"/>
<keyword evidence="3" id="KW-0597">Phosphoprotein</keyword>
<dbReference type="GO" id="GO:0005978">
    <property type="term" value="P:glycogen biosynthetic process"/>
    <property type="evidence" value="ECO:0007669"/>
    <property type="project" value="UniProtKB-UniPathway"/>
</dbReference>
<comment type="catalytic activity">
    <reaction evidence="7">
        <text>[(1-&gt;4)-alpha-D-glucosyl](n) + UDP-alpha-D-glucose = [(1-&gt;4)-alpha-D-glucosyl](n+1) + UDP + H(+)</text>
        <dbReference type="Rhea" id="RHEA:18549"/>
        <dbReference type="Rhea" id="RHEA-COMP:9584"/>
        <dbReference type="Rhea" id="RHEA-COMP:9587"/>
        <dbReference type="ChEBI" id="CHEBI:15378"/>
        <dbReference type="ChEBI" id="CHEBI:15444"/>
        <dbReference type="ChEBI" id="CHEBI:58223"/>
        <dbReference type="ChEBI" id="CHEBI:58885"/>
        <dbReference type="EC" id="2.4.1.11"/>
    </reaction>
    <physiologicalReaction direction="left-to-right" evidence="7">
        <dbReference type="Rhea" id="RHEA:18550"/>
    </physiologicalReaction>
</comment>
<dbReference type="GO" id="GO:0004373">
    <property type="term" value="F:alpha-1,4-glucan glucosyltransferase (UDP-glucose donor) activity"/>
    <property type="evidence" value="ECO:0007669"/>
    <property type="project" value="UniProtKB-EC"/>
</dbReference>
<dbReference type="Pfam" id="PF05693">
    <property type="entry name" value="Glycogen_syn"/>
    <property type="match status" value="1"/>
</dbReference>
<dbReference type="AlphaFoldDB" id="A0A814J7Z6"/>
<feature type="compositionally biased region" description="Low complexity" evidence="9">
    <location>
        <begin position="654"/>
        <end position="664"/>
    </location>
</feature>
<evidence type="ECO:0000256" key="1">
    <source>
        <dbReference type="ARBA" id="ARBA00004964"/>
    </source>
</evidence>
<keyword evidence="4 8" id="KW-0328">Glycosyltransferase</keyword>
<evidence type="ECO:0000256" key="7">
    <source>
        <dbReference type="ARBA" id="ARBA00047345"/>
    </source>
</evidence>
<evidence type="ECO:0000256" key="6">
    <source>
        <dbReference type="ARBA" id="ARBA00023056"/>
    </source>
</evidence>
<comment type="similarity">
    <text evidence="2 8">Belongs to the glycosyltransferase 3 family.</text>
</comment>
<comment type="caution">
    <text evidence="10">The sequence shown here is derived from an EMBL/GenBank/DDBJ whole genome shotgun (WGS) entry which is preliminary data.</text>
</comment>
<reference evidence="10" key="1">
    <citation type="submission" date="2021-02" db="EMBL/GenBank/DDBJ databases">
        <authorList>
            <person name="Nowell W R."/>
        </authorList>
    </citation>
    <scope>NUCLEOTIDE SEQUENCE</scope>
</reference>
<keyword evidence="5 8" id="KW-0808">Transferase</keyword>
<evidence type="ECO:0000313" key="10">
    <source>
        <dbReference type="EMBL" id="CAF1031959.1"/>
    </source>
</evidence>
<sequence length="734" mass="84342">MALARIKRAAKSLKTFEGIQFETYLDEGDKAERLGKWLLEVSWEVANKVGGIHQVIKSKVPITKKEYGPNYLLLGPYNESFVKQEVEIRESSLRPVRETVQSMQSHGINVIQGYWLIEGYPQVILFDIGSAAHRLDEWKGDFFEYSRIGIPYHDKEANDALIFGFCVFWFIGTFIEQLKHDELRYVTAHFHEWLSGVGLVMARMRGYDCALVFTTHATLLGRYLCAGSTDFYNRLSSFNLDMEAGNRQIYHRYCLERAAASCAHVFTTVSKITGIEAEHLLHKRPDVLTPNGLNVKEFAALHEFQNLHAQNKEKLHAFVRGHFYGHYDFDLDKTLYFFIAGRYEFSNKGADMFIEALARLNHMLKSINSDVTVVAFLIFPTATNNYNIESLRGQSVAKMLRDSVQSVQSEIGKRLYEVCLRGSIPSSDQIFHSSDMIDLRKSIYATQRSSLPPICTHNVVDDGIDPILCNLRRCQLFNYRSDRVKVIFHPEFLRSTSPLLPLDYEEFVRGCHLGVFPSYYEPWGYTPAECTVMGVPSITTNLSGFGCFMEEHLVDSQDYGIYIVDRRYKSAEESCHQLAEYMFSFSQITRRQRILLRNRTERLSELLDWNTLGIYYHKARQLALKRIHPEFDEELNRITFELEQLLAPFSTQVSQQPSRSTTPAPSSPDDDEDEDADKHHIPITLARPASTKKFIGFKSSSESLDANEVDDDEIIQFSAKQHSREKDLLDNSTH</sequence>
<dbReference type="FunFam" id="3.40.50.2000:FF:000028">
    <property type="entry name" value="Glycogen [starch] synthase"/>
    <property type="match status" value="1"/>
</dbReference>
<dbReference type="FunFam" id="3.40.50.2000:FF:000014">
    <property type="entry name" value="Glycogen [starch] synthase"/>
    <property type="match status" value="1"/>
</dbReference>
<dbReference type="EC" id="2.4.1.11" evidence="8"/>
<dbReference type="GO" id="GO:0005737">
    <property type="term" value="C:cytoplasm"/>
    <property type="evidence" value="ECO:0007669"/>
    <property type="project" value="TreeGrafter"/>
</dbReference>
<evidence type="ECO:0000313" key="12">
    <source>
        <dbReference type="Proteomes" id="UP000663829"/>
    </source>
</evidence>
<dbReference type="PANTHER" id="PTHR10176">
    <property type="entry name" value="GLYCOGEN SYNTHASE"/>
    <property type="match status" value="1"/>
</dbReference>
<keyword evidence="12" id="KW-1185">Reference proteome</keyword>
<evidence type="ECO:0000256" key="5">
    <source>
        <dbReference type="ARBA" id="ARBA00022679"/>
    </source>
</evidence>
<evidence type="ECO:0000256" key="3">
    <source>
        <dbReference type="ARBA" id="ARBA00022553"/>
    </source>
</evidence>
<comment type="pathway">
    <text evidence="1 8">Glycan biosynthesis; glycogen biosynthesis.</text>
</comment>
<evidence type="ECO:0000313" key="11">
    <source>
        <dbReference type="EMBL" id="CAF3802752.1"/>
    </source>
</evidence>
<comment type="function">
    <text evidence="8">Transfers the glycosyl residue from UDP-Glc to the non-reducing end of alpha-1,4-glucan.</text>
</comment>
<name>A0A814J7Z6_9BILA</name>
<evidence type="ECO:0000256" key="4">
    <source>
        <dbReference type="ARBA" id="ARBA00022676"/>
    </source>
</evidence>
<dbReference type="PANTHER" id="PTHR10176:SF3">
    <property type="entry name" value="GLYCOGEN [STARCH] SYNTHASE"/>
    <property type="match status" value="1"/>
</dbReference>
<dbReference type="Gene3D" id="6.10.260.10">
    <property type="match status" value="1"/>
</dbReference>